<protein>
    <recommendedName>
        <fullName evidence="12">Suppressor of cytokine signaling 7</fullName>
    </recommendedName>
</protein>
<dbReference type="InterPro" id="IPR036036">
    <property type="entry name" value="SOCS_box-like_dom_sf"/>
</dbReference>
<dbReference type="SMART" id="SM00252">
    <property type="entry name" value="SH2"/>
    <property type="match status" value="1"/>
</dbReference>
<feature type="domain" description="SH2" evidence="7">
    <location>
        <begin position="785"/>
        <end position="891"/>
    </location>
</feature>
<dbReference type="RefSeq" id="XP_058974505.1">
    <property type="nucleotide sequence ID" value="XM_059118522.1"/>
</dbReference>
<dbReference type="InterPro" id="IPR000980">
    <property type="entry name" value="SH2"/>
</dbReference>
<evidence type="ECO:0000313" key="10">
    <source>
        <dbReference type="RefSeq" id="XP_058974504.1"/>
    </source>
</evidence>
<evidence type="ECO:0000256" key="1">
    <source>
        <dbReference type="ARBA" id="ARBA00022604"/>
    </source>
</evidence>
<dbReference type="SMART" id="SM00969">
    <property type="entry name" value="SOCS_box"/>
    <property type="match status" value="1"/>
</dbReference>
<dbReference type="CDD" id="cd10388">
    <property type="entry name" value="SH2_SOCS7"/>
    <property type="match status" value="1"/>
</dbReference>
<keyword evidence="9" id="KW-1185">Reference proteome</keyword>
<evidence type="ECO:0008006" key="12">
    <source>
        <dbReference type="Google" id="ProtNLM"/>
    </source>
</evidence>
<proteinExistence type="predicted"/>
<evidence type="ECO:0000256" key="4">
    <source>
        <dbReference type="ARBA" id="ARBA00022999"/>
    </source>
</evidence>
<dbReference type="Gene3D" id="1.10.750.20">
    <property type="entry name" value="SOCS box"/>
    <property type="match status" value="1"/>
</dbReference>
<dbReference type="PANTHER" id="PTHR10155:SF5">
    <property type="entry name" value="SUPPRESSOR OF CYTOKINE SIGNALING 7"/>
    <property type="match status" value="1"/>
</dbReference>
<reference evidence="10 11" key="1">
    <citation type="submission" date="2025-05" db="UniProtKB">
        <authorList>
            <consortium name="RefSeq"/>
        </authorList>
    </citation>
    <scope>IDENTIFICATION</scope>
    <source>
        <strain evidence="10 11">Aabys</strain>
        <tissue evidence="10 11">Whole body</tissue>
    </source>
</reference>
<dbReference type="Pfam" id="PF07525">
    <property type="entry name" value="SOCS_box"/>
    <property type="match status" value="1"/>
</dbReference>
<dbReference type="RefSeq" id="XP_058974504.1">
    <property type="nucleotide sequence ID" value="XM_059118521.1"/>
</dbReference>
<dbReference type="InterPro" id="IPR001496">
    <property type="entry name" value="SOCS_box"/>
</dbReference>
<sequence length="957" mass="107597">MDPSVKTKENTNSSVTIPVIAGICSSDSFSMFPSHHHDLTSTNSIELNAAASLSDDSGVPLTTNSSISSGDSYRLGLCKFDIEIVESDGEVSQFDSLDNCSEGGMSAENFNTLKKGPLAPIDPPPEFQDSPQTTLVRSMAKNPVTSLRRWTSSQSSFEHLKDHSSADTTNLNIAVIANSNMCVENVFEAGNYMLSDDIPEKDIYNINKHLYSSDSILNSHKDNIYDEPNNMLSSSLGNSVDILDSDSQSQSIPPPPPPVSIVKIKQTLCPYFQDHTRYFKAIPSEQDNITSAVQRFNVSGLSEIHDYDLYYGIKRNGYQQYDNSLQRKIIYSPLSNSHYCHNHVYHGGLCSNRPNSRNSLNSRLSSSHNSLSVSSANKPDDSIFITQAMSHDALLTREISDFYNVPIDSDIYALPVDMINSEKERSQNVHRHSAHSSAEANGSECKDVIISSSCSKHTFMKCQHQTKANRKHKNKRKKKSTLNCPENGESSDHAPSHVSTSISSRYNSTFVSTSSIHDDTSVNNGEPLHMSLEEVKQFYHTLYSETKDNKVDGAAASIGPQSHSKTLIISSSNSKVSNDTAWSGSRGSNLTLSQSRIEKVHGSNTKCSVLTQKTFSSDSETHTNNNNNNMIAINNQNNQKQNMSHNFNIITSTEKEHPTEMTQSILKTNVISSNEKKSQFTLNLKQRFCSIFRFRKNNSRCSQKSDSNDHDDHITSNEKSTATKSNEDKRKKFQSRALPPLPKKESGEENSNKHEEIANGKEEKKPEPRSFHFTSSIEKVKDYGWYWGPLSSEAAEKVLSNEPDGSFIVRDSSDDHYIFSLSFKLNNCVRHVRIEQDQGTFSFGSYAKFKSQTITEFIEKAVEHSRSGRYLFFLHRRPEHGPMRVQLTNPVSRFKHVQSLQHMCRFVILKAVIRKDLIQTLPLPRRLLDYLNYKHCYSEQIESDSSNSQYTLTNHYE</sequence>
<evidence type="ECO:0000256" key="6">
    <source>
        <dbReference type="SAM" id="MobiDB-lite"/>
    </source>
</evidence>
<evidence type="ECO:0000256" key="2">
    <source>
        <dbReference type="ARBA" id="ARBA00022700"/>
    </source>
</evidence>
<feature type="region of interest" description="Disordered" evidence="6">
    <location>
        <begin position="699"/>
        <end position="771"/>
    </location>
</feature>
<evidence type="ECO:0000259" key="8">
    <source>
        <dbReference type="PROSITE" id="PS50225"/>
    </source>
</evidence>
<dbReference type="InterPro" id="IPR037346">
    <property type="entry name" value="SOCS7_SOCS"/>
</dbReference>
<dbReference type="PANTHER" id="PTHR10155">
    <property type="entry name" value="PHOSPHATIDYLINOSITOL 3-KINASE REGULATORY SUBUNIT"/>
    <property type="match status" value="1"/>
</dbReference>
<dbReference type="SUPFAM" id="SSF55550">
    <property type="entry name" value="SH2 domain"/>
    <property type="match status" value="1"/>
</dbReference>
<feature type="compositionally biased region" description="Basic and acidic residues" evidence="6">
    <location>
        <begin position="742"/>
        <end position="770"/>
    </location>
</feature>
<dbReference type="Pfam" id="PF00017">
    <property type="entry name" value="SH2"/>
    <property type="match status" value="1"/>
</dbReference>
<evidence type="ECO:0000256" key="5">
    <source>
        <dbReference type="PROSITE-ProRule" id="PRU00191"/>
    </source>
</evidence>
<dbReference type="PROSITE" id="PS50001">
    <property type="entry name" value="SH2"/>
    <property type="match status" value="1"/>
</dbReference>
<feature type="compositionally biased region" description="Basic and acidic residues" evidence="6">
    <location>
        <begin position="706"/>
        <end position="716"/>
    </location>
</feature>
<keyword evidence="2" id="KW-0734">Signal transduction inhibitor</keyword>
<dbReference type="GeneID" id="131800808"/>
<keyword evidence="1" id="KW-0341">Growth regulation</keyword>
<name>A0ABM3ULV9_MUSDO</name>
<gene>
    <name evidence="10 11" type="primary">LOC131800808</name>
</gene>
<dbReference type="SUPFAM" id="SSF158235">
    <property type="entry name" value="SOCS box-like"/>
    <property type="match status" value="1"/>
</dbReference>
<organism evidence="9 10">
    <name type="scientific">Musca domestica</name>
    <name type="common">House fly</name>
    <dbReference type="NCBI Taxonomy" id="7370"/>
    <lineage>
        <taxon>Eukaryota</taxon>
        <taxon>Metazoa</taxon>
        <taxon>Ecdysozoa</taxon>
        <taxon>Arthropoda</taxon>
        <taxon>Hexapoda</taxon>
        <taxon>Insecta</taxon>
        <taxon>Pterygota</taxon>
        <taxon>Neoptera</taxon>
        <taxon>Endopterygota</taxon>
        <taxon>Diptera</taxon>
        <taxon>Brachycera</taxon>
        <taxon>Muscomorpha</taxon>
        <taxon>Muscoidea</taxon>
        <taxon>Muscidae</taxon>
        <taxon>Musca</taxon>
    </lineage>
</organism>
<dbReference type="InterPro" id="IPR035866">
    <property type="entry name" value="SOCS7_SH2"/>
</dbReference>
<dbReference type="SMART" id="SM00253">
    <property type="entry name" value="SOCS"/>
    <property type="match status" value="1"/>
</dbReference>
<evidence type="ECO:0000259" key="7">
    <source>
        <dbReference type="PROSITE" id="PS50001"/>
    </source>
</evidence>
<evidence type="ECO:0000313" key="11">
    <source>
        <dbReference type="RefSeq" id="XP_058974505.1"/>
    </source>
</evidence>
<dbReference type="PROSITE" id="PS50225">
    <property type="entry name" value="SOCS"/>
    <property type="match status" value="1"/>
</dbReference>
<evidence type="ECO:0000256" key="3">
    <source>
        <dbReference type="ARBA" id="ARBA00022786"/>
    </source>
</evidence>
<keyword evidence="3" id="KW-0833">Ubl conjugation pathway</keyword>
<dbReference type="Proteomes" id="UP001652621">
    <property type="component" value="Unplaced"/>
</dbReference>
<dbReference type="InterPro" id="IPR036860">
    <property type="entry name" value="SH2_dom_sf"/>
</dbReference>
<feature type="domain" description="SOCS box" evidence="8">
    <location>
        <begin position="886"/>
        <end position="937"/>
    </location>
</feature>
<evidence type="ECO:0000313" key="9">
    <source>
        <dbReference type="Proteomes" id="UP001652621"/>
    </source>
</evidence>
<feature type="compositionally biased region" description="Basic residues" evidence="6">
    <location>
        <begin position="467"/>
        <end position="480"/>
    </location>
</feature>
<feature type="region of interest" description="Disordered" evidence="6">
    <location>
        <begin position="462"/>
        <end position="501"/>
    </location>
</feature>
<dbReference type="Gene3D" id="3.30.505.10">
    <property type="entry name" value="SH2 domain"/>
    <property type="match status" value="1"/>
</dbReference>
<accession>A0ABM3ULV9</accession>
<keyword evidence="4 5" id="KW-0727">SH2 domain</keyword>
<dbReference type="CDD" id="cd03741">
    <property type="entry name" value="SOCS_SOCS7"/>
    <property type="match status" value="1"/>
</dbReference>